<organism evidence="1 2">
    <name type="scientific">Ramazzottius varieornatus</name>
    <name type="common">Water bear</name>
    <name type="synonym">Tardigrade</name>
    <dbReference type="NCBI Taxonomy" id="947166"/>
    <lineage>
        <taxon>Eukaryota</taxon>
        <taxon>Metazoa</taxon>
        <taxon>Ecdysozoa</taxon>
        <taxon>Tardigrada</taxon>
        <taxon>Eutardigrada</taxon>
        <taxon>Parachela</taxon>
        <taxon>Hypsibioidea</taxon>
        <taxon>Ramazzottiidae</taxon>
        <taxon>Ramazzottius</taxon>
    </lineage>
</organism>
<reference evidence="1 2" key="1">
    <citation type="journal article" date="2016" name="Nat. Commun.">
        <title>Extremotolerant tardigrade genome and improved radiotolerance of human cultured cells by tardigrade-unique protein.</title>
        <authorList>
            <person name="Hashimoto T."/>
            <person name="Horikawa D.D."/>
            <person name="Saito Y."/>
            <person name="Kuwahara H."/>
            <person name="Kozuka-Hata H."/>
            <person name="Shin-I T."/>
            <person name="Minakuchi Y."/>
            <person name="Ohishi K."/>
            <person name="Motoyama A."/>
            <person name="Aizu T."/>
            <person name="Enomoto A."/>
            <person name="Kondo K."/>
            <person name="Tanaka S."/>
            <person name="Hara Y."/>
            <person name="Koshikawa S."/>
            <person name="Sagara H."/>
            <person name="Miura T."/>
            <person name="Yokobori S."/>
            <person name="Miyagawa K."/>
            <person name="Suzuki Y."/>
            <person name="Kubo T."/>
            <person name="Oyama M."/>
            <person name="Kohara Y."/>
            <person name="Fujiyama A."/>
            <person name="Arakawa K."/>
            <person name="Katayama T."/>
            <person name="Toyoda A."/>
            <person name="Kunieda T."/>
        </authorList>
    </citation>
    <scope>NUCLEOTIDE SEQUENCE [LARGE SCALE GENOMIC DNA]</scope>
    <source>
        <strain evidence="1 2">YOKOZUNA-1</strain>
    </source>
</reference>
<proteinExistence type="predicted"/>
<gene>
    <name evidence="1" type="primary">RvY_03627-1</name>
    <name evidence="1" type="synonym">RvY_03627.1</name>
    <name evidence="1" type="ORF">RvY_03627</name>
</gene>
<sequence length="221" mass="24784">MRVLASPYVIKGAAGACRLVGQSSVIEDGGVYAEVRREGRKREECWSRDRVYCFRKAAVEVEIVVRTKKHSQSHQKNDVNECAMHIDMIIAVMDCEKKNILHTFVYAKLFRKPDENELEDRIAGLSRAECPHIFYTRPSENILLPTSDLQKHVAFLAWSDDDSGIIVSPPSNIYMTTCMNNTNNISSMKSIGSYSRHSELRNDLLSHTGLHQNGSAIAVGG</sequence>
<evidence type="ECO:0000313" key="1">
    <source>
        <dbReference type="EMBL" id="GAU91360.1"/>
    </source>
</evidence>
<dbReference type="Proteomes" id="UP000186922">
    <property type="component" value="Unassembled WGS sequence"/>
</dbReference>
<protein>
    <submittedName>
        <fullName evidence="1">Uncharacterized protein</fullName>
    </submittedName>
</protein>
<dbReference type="EMBL" id="BDGG01000002">
    <property type="protein sequence ID" value="GAU91360.1"/>
    <property type="molecule type" value="Genomic_DNA"/>
</dbReference>
<evidence type="ECO:0000313" key="2">
    <source>
        <dbReference type="Proteomes" id="UP000186922"/>
    </source>
</evidence>
<comment type="caution">
    <text evidence="1">The sequence shown here is derived from an EMBL/GenBank/DDBJ whole genome shotgun (WGS) entry which is preliminary data.</text>
</comment>
<dbReference type="AlphaFoldDB" id="A0A1D1US43"/>
<accession>A0A1D1US43</accession>
<keyword evidence="2" id="KW-1185">Reference proteome</keyword>
<name>A0A1D1US43_RAMVA</name>